<evidence type="ECO:0000313" key="2">
    <source>
        <dbReference type="EMBL" id="GAA5505864.1"/>
    </source>
</evidence>
<evidence type="ECO:0000313" key="3">
    <source>
        <dbReference type="Proteomes" id="UP001416858"/>
    </source>
</evidence>
<sequence length="246" mass="27066">MQVSSLPPARRHFGHYSGRSRSFVMSLLTLLIPLGLMPTQRAQAQQDPFGSEAKPAATPDTPPSMTIGQDPIEQQLRRKLSEQTSIHVDEVPLSEFLHLLSEKTNTPMVLDTRAIEEIGLSPQQHIHVSLQNVSLRTVLKISLRPLDLTYMIKDELIQITTPECAENNLVTKVYALADSLKGKTPKVIRAVTSTITPDTWEVLGGPSTIVAIESVLVVSTTEKTHEQIGDLLEKIETAMQTGKTSS</sequence>
<organism evidence="2 3">
    <name type="scientific">Novipirellula caenicola</name>
    <dbReference type="NCBI Taxonomy" id="1536901"/>
    <lineage>
        <taxon>Bacteria</taxon>
        <taxon>Pseudomonadati</taxon>
        <taxon>Planctomycetota</taxon>
        <taxon>Planctomycetia</taxon>
        <taxon>Pirellulales</taxon>
        <taxon>Pirellulaceae</taxon>
        <taxon>Novipirellula</taxon>
    </lineage>
</organism>
<dbReference type="Proteomes" id="UP001416858">
    <property type="component" value="Unassembled WGS sequence"/>
</dbReference>
<accession>A0ABP9VKY7</accession>
<feature type="region of interest" description="Disordered" evidence="1">
    <location>
        <begin position="41"/>
        <end position="67"/>
    </location>
</feature>
<evidence type="ECO:0008006" key="4">
    <source>
        <dbReference type="Google" id="ProtNLM"/>
    </source>
</evidence>
<gene>
    <name evidence="2" type="ORF">Rcae01_01313</name>
</gene>
<keyword evidence="3" id="KW-1185">Reference proteome</keyword>
<proteinExistence type="predicted"/>
<protein>
    <recommendedName>
        <fullName evidence="4">Preprotein translocase subunit SecD</fullName>
    </recommendedName>
</protein>
<reference evidence="2 3" key="1">
    <citation type="submission" date="2024-02" db="EMBL/GenBank/DDBJ databases">
        <title>Rhodopirellula caenicola NBRC 110016.</title>
        <authorList>
            <person name="Ichikawa N."/>
            <person name="Katano-Makiyama Y."/>
            <person name="Hidaka K."/>
        </authorList>
    </citation>
    <scope>NUCLEOTIDE SEQUENCE [LARGE SCALE GENOMIC DNA]</scope>
    <source>
        <strain evidence="2 3">NBRC 110016</strain>
    </source>
</reference>
<comment type="caution">
    <text evidence="2">The sequence shown here is derived from an EMBL/GenBank/DDBJ whole genome shotgun (WGS) entry which is preliminary data.</text>
</comment>
<name>A0ABP9VKY7_9BACT</name>
<dbReference type="EMBL" id="BAABRO010000002">
    <property type="protein sequence ID" value="GAA5505864.1"/>
    <property type="molecule type" value="Genomic_DNA"/>
</dbReference>
<evidence type="ECO:0000256" key="1">
    <source>
        <dbReference type="SAM" id="MobiDB-lite"/>
    </source>
</evidence>